<dbReference type="CDD" id="cd04724">
    <property type="entry name" value="Tryptophan_synthase_alpha"/>
    <property type="match status" value="1"/>
</dbReference>
<dbReference type="GO" id="GO:0004834">
    <property type="term" value="F:tryptophan synthase activity"/>
    <property type="evidence" value="ECO:0007669"/>
    <property type="project" value="UniProtKB-EC"/>
</dbReference>
<evidence type="ECO:0000256" key="4">
    <source>
        <dbReference type="ARBA" id="ARBA00022822"/>
    </source>
</evidence>
<evidence type="ECO:0000256" key="1">
    <source>
        <dbReference type="ARBA" id="ARBA00004733"/>
    </source>
</evidence>
<evidence type="ECO:0000256" key="2">
    <source>
        <dbReference type="ARBA" id="ARBA00011270"/>
    </source>
</evidence>
<comment type="pathway">
    <text evidence="1 8">Amino-acid biosynthesis; L-tryptophan biosynthesis; L-tryptophan from chorismate: step 5/5.</text>
</comment>
<dbReference type="SUPFAM" id="SSF51366">
    <property type="entry name" value="Ribulose-phoshate binding barrel"/>
    <property type="match status" value="1"/>
</dbReference>
<reference evidence="10 11" key="1">
    <citation type="submission" date="2024-02" db="EMBL/GenBank/DDBJ databases">
        <title>New especies of Spiribacter isolated from saline water.</title>
        <authorList>
            <person name="Leon M.J."/>
            <person name="De La Haba R."/>
            <person name="Sanchez-Porro C."/>
            <person name="Ventosa A."/>
        </authorList>
    </citation>
    <scope>NUCLEOTIDE SEQUENCE [LARGE SCALE GENOMIC DNA]</scope>
    <source>
        <strain evidence="11">ag22IC6-390</strain>
    </source>
</reference>
<dbReference type="Pfam" id="PF00290">
    <property type="entry name" value="Trp_syntA"/>
    <property type="match status" value="1"/>
</dbReference>
<comment type="catalytic activity">
    <reaction evidence="7 8">
        <text>(1S,2R)-1-C-(indol-3-yl)glycerol 3-phosphate + L-serine = D-glyceraldehyde 3-phosphate + L-tryptophan + H2O</text>
        <dbReference type="Rhea" id="RHEA:10532"/>
        <dbReference type="ChEBI" id="CHEBI:15377"/>
        <dbReference type="ChEBI" id="CHEBI:33384"/>
        <dbReference type="ChEBI" id="CHEBI:57912"/>
        <dbReference type="ChEBI" id="CHEBI:58866"/>
        <dbReference type="ChEBI" id="CHEBI:59776"/>
        <dbReference type="EC" id="4.2.1.20"/>
    </reaction>
</comment>
<feature type="active site" description="Proton acceptor" evidence="8">
    <location>
        <position position="60"/>
    </location>
</feature>
<comment type="function">
    <text evidence="8">The alpha subunit is responsible for the aldol cleavage of indoleglycerol phosphate to indole and glyceraldehyde 3-phosphate.</text>
</comment>
<dbReference type="PANTHER" id="PTHR43406">
    <property type="entry name" value="TRYPTOPHAN SYNTHASE, ALPHA CHAIN"/>
    <property type="match status" value="1"/>
</dbReference>
<gene>
    <name evidence="8 10" type="primary">trpA</name>
    <name evidence="10" type="ORF">V6X73_01715</name>
</gene>
<keyword evidence="11" id="KW-1185">Reference proteome</keyword>
<dbReference type="InterPro" id="IPR011060">
    <property type="entry name" value="RibuloseP-bd_barrel"/>
</dbReference>
<accession>A0ABV3TDQ9</accession>
<proteinExistence type="inferred from homology"/>
<dbReference type="Proteomes" id="UP001556709">
    <property type="component" value="Unassembled WGS sequence"/>
</dbReference>
<dbReference type="NCBIfam" id="TIGR00262">
    <property type="entry name" value="trpA"/>
    <property type="match status" value="1"/>
</dbReference>
<dbReference type="Gene3D" id="3.20.20.70">
    <property type="entry name" value="Aldolase class I"/>
    <property type="match status" value="1"/>
</dbReference>
<keyword evidence="4 8" id="KW-0822">Tryptophan biosynthesis</keyword>
<dbReference type="InterPro" id="IPR013785">
    <property type="entry name" value="Aldolase_TIM"/>
</dbReference>
<evidence type="ECO:0000256" key="6">
    <source>
        <dbReference type="ARBA" id="ARBA00023239"/>
    </source>
</evidence>
<comment type="caution">
    <text evidence="10">The sequence shown here is derived from an EMBL/GenBank/DDBJ whole genome shotgun (WGS) entry which is preliminary data.</text>
</comment>
<evidence type="ECO:0000256" key="7">
    <source>
        <dbReference type="ARBA" id="ARBA00049047"/>
    </source>
</evidence>
<keyword evidence="3 8" id="KW-0028">Amino-acid biosynthesis</keyword>
<dbReference type="InterPro" id="IPR002028">
    <property type="entry name" value="Trp_synthase_suA"/>
</dbReference>
<dbReference type="PROSITE" id="PS00167">
    <property type="entry name" value="TRP_SYNTHASE_ALPHA"/>
    <property type="match status" value="1"/>
</dbReference>
<dbReference type="PANTHER" id="PTHR43406:SF1">
    <property type="entry name" value="TRYPTOPHAN SYNTHASE ALPHA CHAIN, CHLOROPLASTIC"/>
    <property type="match status" value="1"/>
</dbReference>
<evidence type="ECO:0000256" key="8">
    <source>
        <dbReference type="HAMAP-Rule" id="MF_00131"/>
    </source>
</evidence>
<comment type="subunit">
    <text evidence="2 8">Tetramer of two alpha and two beta chains.</text>
</comment>
<sequence>MSRINHRFAQRRAEGRRALVTYVTGGDPYPGATVPIMHELVRSGADVIEVGMPFSDPMADGPVIQDACDRALAGGTGLVGVLEMVREFRRQDQDTPVVLMGYLNPIEQIGYRRFARDAAAAGVDGVLTVDLPPEESHELVPAIAEHDLDPIWLVAPTTRPERIRAICDQARGFVYYVSLKGVTGAATLDVDDVAAHVEAIREATQLPVGVGFGVRNGEDAARLGQVADAVVVGSAIVSRIAEHPDADESQLSREVGAVVRDLRAGLDQPLPEVAP</sequence>
<feature type="active site" description="Proton acceptor" evidence="8">
    <location>
        <position position="49"/>
    </location>
</feature>
<evidence type="ECO:0000256" key="5">
    <source>
        <dbReference type="ARBA" id="ARBA00023141"/>
    </source>
</evidence>
<protein>
    <recommendedName>
        <fullName evidence="8">Tryptophan synthase alpha chain</fullName>
        <ecNumber evidence="8">4.2.1.20</ecNumber>
    </recommendedName>
</protein>
<keyword evidence="5 8" id="KW-0057">Aromatic amino acid biosynthesis</keyword>
<dbReference type="HAMAP" id="MF_00131">
    <property type="entry name" value="Trp_synth_alpha"/>
    <property type="match status" value="1"/>
</dbReference>
<evidence type="ECO:0000313" key="11">
    <source>
        <dbReference type="Proteomes" id="UP001556709"/>
    </source>
</evidence>
<dbReference type="RefSeq" id="WP_367958042.1">
    <property type="nucleotide sequence ID" value="NZ_JBAKFK010000001.1"/>
</dbReference>
<evidence type="ECO:0000313" key="10">
    <source>
        <dbReference type="EMBL" id="MEX0468455.1"/>
    </source>
</evidence>
<name>A0ABV3TDQ9_9GAMM</name>
<comment type="similarity">
    <text evidence="8 9">Belongs to the TrpA family.</text>
</comment>
<evidence type="ECO:0000256" key="3">
    <source>
        <dbReference type="ARBA" id="ARBA00022605"/>
    </source>
</evidence>
<evidence type="ECO:0000256" key="9">
    <source>
        <dbReference type="RuleBase" id="RU003662"/>
    </source>
</evidence>
<dbReference type="EC" id="4.2.1.20" evidence="8"/>
<dbReference type="EMBL" id="JBAKFM010000001">
    <property type="protein sequence ID" value="MEX0468455.1"/>
    <property type="molecule type" value="Genomic_DNA"/>
</dbReference>
<organism evidence="10 11">
    <name type="scientific">Spiribacter pallidus</name>
    <dbReference type="NCBI Taxonomy" id="1987936"/>
    <lineage>
        <taxon>Bacteria</taxon>
        <taxon>Pseudomonadati</taxon>
        <taxon>Pseudomonadota</taxon>
        <taxon>Gammaproteobacteria</taxon>
        <taxon>Chromatiales</taxon>
        <taxon>Ectothiorhodospiraceae</taxon>
        <taxon>Spiribacter</taxon>
    </lineage>
</organism>
<dbReference type="InterPro" id="IPR018204">
    <property type="entry name" value="Trp_synthase_alpha_AS"/>
</dbReference>
<keyword evidence="6 8" id="KW-0456">Lyase</keyword>